<evidence type="ECO:0000256" key="8">
    <source>
        <dbReference type="ARBA" id="ARBA00023136"/>
    </source>
</evidence>
<name>A0A3S0C2F8_9CORY</name>
<keyword evidence="5 11" id="KW-0812">Transmembrane</keyword>
<evidence type="ECO:0000256" key="6">
    <source>
        <dbReference type="ARBA" id="ARBA00022847"/>
    </source>
</evidence>
<keyword evidence="7 11" id="KW-1133">Transmembrane helix</keyword>
<dbReference type="Gene3D" id="1.20.1250.20">
    <property type="entry name" value="MFS general substrate transporter like domains"/>
    <property type="match status" value="2"/>
</dbReference>
<evidence type="ECO:0000256" key="4">
    <source>
        <dbReference type="ARBA" id="ARBA00022475"/>
    </source>
</evidence>
<evidence type="ECO:0000256" key="7">
    <source>
        <dbReference type="ARBA" id="ARBA00022989"/>
    </source>
</evidence>
<reference evidence="13 14" key="1">
    <citation type="submission" date="2018-12" db="EMBL/GenBank/DDBJ databases">
        <title>YIM 101343 draft genome.</title>
        <authorList>
            <person name="Chen X."/>
        </authorList>
    </citation>
    <scope>NUCLEOTIDE SEQUENCE [LARGE SCALE GENOMIC DNA]</scope>
    <source>
        <strain evidence="13 14">YIM 101343</strain>
    </source>
</reference>
<dbReference type="EMBL" id="RXHJ01000004">
    <property type="protein sequence ID" value="RSZ64742.1"/>
    <property type="molecule type" value="Genomic_DNA"/>
</dbReference>
<feature type="transmembrane region" description="Helical" evidence="11">
    <location>
        <begin position="431"/>
        <end position="451"/>
    </location>
</feature>
<dbReference type="AlphaFoldDB" id="A0A3S0C2F8"/>
<dbReference type="RefSeq" id="WP_126120008.1">
    <property type="nucleotide sequence ID" value="NZ_RXHJ01000004.1"/>
</dbReference>
<gene>
    <name evidence="13" type="ORF">EAH68_03855</name>
</gene>
<accession>A0A3S0C2F8</accession>
<keyword evidence="6" id="KW-0769">Symport</keyword>
<feature type="transmembrane region" description="Helical" evidence="11">
    <location>
        <begin position="98"/>
        <end position="117"/>
    </location>
</feature>
<dbReference type="GO" id="GO:0005886">
    <property type="term" value="C:plasma membrane"/>
    <property type="evidence" value="ECO:0007669"/>
    <property type="project" value="UniProtKB-SubCell"/>
</dbReference>
<dbReference type="GO" id="GO:0015293">
    <property type="term" value="F:symporter activity"/>
    <property type="evidence" value="ECO:0007669"/>
    <property type="project" value="UniProtKB-KW"/>
</dbReference>
<dbReference type="Proteomes" id="UP000274907">
    <property type="component" value="Unassembled WGS sequence"/>
</dbReference>
<comment type="function">
    <text evidence="9">May be a proton symporter involved in the uptake of osmolytes such as proline and glycine betaine.</text>
</comment>
<feature type="transmembrane region" description="Helical" evidence="11">
    <location>
        <begin position="279"/>
        <end position="302"/>
    </location>
</feature>
<evidence type="ECO:0000256" key="1">
    <source>
        <dbReference type="ARBA" id="ARBA00004651"/>
    </source>
</evidence>
<comment type="similarity">
    <text evidence="2">Belongs to the major facilitator superfamily. Metabolite:H+ Symporter (MHS) family (TC 2.A.1.6) family.</text>
</comment>
<evidence type="ECO:0000256" key="11">
    <source>
        <dbReference type="SAM" id="Phobius"/>
    </source>
</evidence>
<evidence type="ECO:0000256" key="9">
    <source>
        <dbReference type="ARBA" id="ARBA00037295"/>
    </source>
</evidence>
<evidence type="ECO:0000256" key="10">
    <source>
        <dbReference type="ARBA" id="ARBA00039918"/>
    </source>
</evidence>
<keyword evidence="8 11" id="KW-0472">Membrane</keyword>
<evidence type="ECO:0000259" key="12">
    <source>
        <dbReference type="PROSITE" id="PS50850"/>
    </source>
</evidence>
<keyword evidence="14" id="KW-1185">Reference proteome</keyword>
<evidence type="ECO:0000256" key="2">
    <source>
        <dbReference type="ARBA" id="ARBA00008240"/>
    </source>
</evidence>
<evidence type="ECO:0000256" key="5">
    <source>
        <dbReference type="ARBA" id="ARBA00022692"/>
    </source>
</evidence>
<feature type="transmembrane region" description="Helical" evidence="11">
    <location>
        <begin position="163"/>
        <end position="187"/>
    </location>
</feature>
<dbReference type="InterPro" id="IPR051084">
    <property type="entry name" value="H+-coupled_symporters"/>
</dbReference>
<protein>
    <recommendedName>
        <fullName evidence="10">Putative proline/betaine transporter</fullName>
    </recommendedName>
</protein>
<feature type="transmembrane region" description="Helical" evidence="11">
    <location>
        <begin position="367"/>
        <end position="389"/>
    </location>
</feature>
<dbReference type="PANTHER" id="PTHR43528:SF1">
    <property type="entry name" value="ALPHA-KETOGLUTARATE PERMEASE"/>
    <property type="match status" value="1"/>
</dbReference>
<dbReference type="InterPro" id="IPR036259">
    <property type="entry name" value="MFS_trans_sf"/>
</dbReference>
<dbReference type="PANTHER" id="PTHR43528">
    <property type="entry name" value="ALPHA-KETOGLUTARATE PERMEASE"/>
    <property type="match status" value="1"/>
</dbReference>
<evidence type="ECO:0000313" key="13">
    <source>
        <dbReference type="EMBL" id="RSZ64742.1"/>
    </source>
</evidence>
<comment type="caution">
    <text evidence="13">The sequence shown here is derived from an EMBL/GenBank/DDBJ whole genome shotgun (WGS) entry which is preliminary data.</text>
</comment>
<dbReference type="PROSITE" id="PS00216">
    <property type="entry name" value="SUGAR_TRANSPORT_1"/>
    <property type="match status" value="1"/>
</dbReference>
<keyword evidence="4" id="KW-1003">Cell membrane</keyword>
<feature type="transmembrane region" description="Helical" evidence="11">
    <location>
        <begin position="199"/>
        <end position="218"/>
    </location>
</feature>
<comment type="subcellular location">
    <subcellularLocation>
        <location evidence="1">Cell membrane</location>
        <topology evidence="1">Multi-pass membrane protein</topology>
    </subcellularLocation>
</comment>
<dbReference type="OrthoDB" id="8953821at2"/>
<dbReference type="InterPro" id="IPR020846">
    <property type="entry name" value="MFS_dom"/>
</dbReference>
<dbReference type="PROSITE" id="PS00217">
    <property type="entry name" value="SUGAR_TRANSPORT_2"/>
    <property type="match status" value="1"/>
</dbReference>
<organism evidence="13 14">
    <name type="scientific">Corynebacterium hylobatis</name>
    <dbReference type="NCBI Taxonomy" id="1859290"/>
    <lineage>
        <taxon>Bacteria</taxon>
        <taxon>Bacillati</taxon>
        <taxon>Actinomycetota</taxon>
        <taxon>Actinomycetes</taxon>
        <taxon>Mycobacteriales</taxon>
        <taxon>Corynebacteriaceae</taxon>
        <taxon>Corynebacterium</taxon>
    </lineage>
</organism>
<keyword evidence="3" id="KW-0813">Transport</keyword>
<feature type="transmembrane region" description="Helical" evidence="11">
    <location>
        <begin position="36"/>
        <end position="57"/>
    </location>
</feature>
<evidence type="ECO:0000313" key="14">
    <source>
        <dbReference type="Proteomes" id="UP000274907"/>
    </source>
</evidence>
<feature type="transmembrane region" description="Helical" evidence="11">
    <location>
        <begin position="341"/>
        <end position="361"/>
    </location>
</feature>
<feature type="transmembrane region" description="Helical" evidence="11">
    <location>
        <begin position="314"/>
        <end position="334"/>
    </location>
</feature>
<sequence length="465" mass="50514">MTTSTTTAVITPTPSPSPVSEFTRRRSLLATGVGNVLEWFDWAVYGVFSTYIAMALFNQDNPVSALLSTLAVFAVGFVMRPLGGFVFGRIADRKGRKWVLLVTMLMMASGSLLIGIIPSYETIGGFASLLLLLARLLQGFAHGGEATASNVYLPEIAPRNRRALYGSTIGFAMGLGTMIAILFGSVLTNIFDSAFMSDWGWRIPFIFGGLLAVVVLWLRRNMMESEVHEAHVETAQTVKALEKNPSLTQADAEATAEASTGVVVVEWSRRKVFVKSVEVFFYMAGTTLPYYIWSSFAATYAITQKDMDPAGAFTASLGAMAVNLALVPIMGLIADKIGRRIPVLVYALATAALTVPVFTMIDDNPWTLFIAQSLMMGLSACIGGTQPAMLAEQIPTRYRTLIMGTAMPLAVALFGGTAPYINTWLASIDMFWLFDAYIIAMTLGTAIVVGFRWKETKGIRLTDVR</sequence>
<dbReference type="Pfam" id="PF00083">
    <property type="entry name" value="Sugar_tr"/>
    <property type="match status" value="1"/>
</dbReference>
<dbReference type="InterPro" id="IPR005828">
    <property type="entry name" value="MFS_sugar_transport-like"/>
</dbReference>
<evidence type="ECO:0000256" key="3">
    <source>
        <dbReference type="ARBA" id="ARBA00022448"/>
    </source>
</evidence>
<dbReference type="InterPro" id="IPR005829">
    <property type="entry name" value="Sugar_transporter_CS"/>
</dbReference>
<feature type="domain" description="Major facilitator superfamily (MFS) profile" evidence="12">
    <location>
        <begin position="27"/>
        <end position="453"/>
    </location>
</feature>
<dbReference type="SUPFAM" id="SSF103473">
    <property type="entry name" value="MFS general substrate transporter"/>
    <property type="match status" value="1"/>
</dbReference>
<dbReference type="FunFam" id="1.20.1250.20:FF:000001">
    <property type="entry name" value="Dicarboxylate MFS transporter"/>
    <property type="match status" value="1"/>
</dbReference>
<feature type="transmembrane region" description="Helical" evidence="11">
    <location>
        <begin position="123"/>
        <end position="142"/>
    </location>
</feature>
<feature type="transmembrane region" description="Helical" evidence="11">
    <location>
        <begin position="63"/>
        <end position="86"/>
    </location>
</feature>
<proteinExistence type="inferred from homology"/>
<feature type="transmembrane region" description="Helical" evidence="11">
    <location>
        <begin position="401"/>
        <end position="425"/>
    </location>
</feature>
<dbReference type="PROSITE" id="PS50850">
    <property type="entry name" value="MFS"/>
    <property type="match status" value="1"/>
</dbReference>